<dbReference type="EMBL" id="JBHRTG010000004">
    <property type="protein sequence ID" value="MFC3162687.1"/>
    <property type="molecule type" value="Genomic_DNA"/>
</dbReference>
<dbReference type="InterPro" id="IPR001466">
    <property type="entry name" value="Beta-lactam-related"/>
</dbReference>
<dbReference type="SUPFAM" id="SSF56601">
    <property type="entry name" value="beta-lactamase/transpeptidase-like"/>
    <property type="match status" value="1"/>
</dbReference>
<keyword evidence="4 6" id="KW-0378">Hydrolase</keyword>
<dbReference type="PANTHER" id="PTHR46825:SF8">
    <property type="entry name" value="BETA-LACTAMASE-RELATED"/>
    <property type="match status" value="1"/>
</dbReference>
<name>A0ABV7HWA0_9HYPH</name>
<dbReference type="InterPro" id="IPR050491">
    <property type="entry name" value="AmpC-like"/>
</dbReference>
<protein>
    <recommendedName>
        <fullName evidence="3 6">Beta-lactamase</fullName>
        <ecNumber evidence="3 6">3.5.2.6</ecNumber>
    </recommendedName>
</protein>
<gene>
    <name evidence="8" type="primary">ampC</name>
    <name evidence="8" type="ORF">ACFOHV_05265</name>
</gene>
<comment type="catalytic activity">
    <reaction evidence="1 6">
        <text>a beta-lactam + H2O = a substituted beta-amino acid</text>
        <dbReference type="Rhea" id="RHEA:20401"/>
        <dbReference type="ChEBI" id="CHEBI:15377"/>
        <dbReference type="ChEBI" id="CHEBI:35627"/>
        <dbReference type="ChEBI" id="CHEBI:140347"/>
        <dbReference type="EC" id="3.5.2.6"/>
    </reaction>
</comment>
<dbReference type="PANTHER" id="PTHR46825">
    <property type="entry name" value="D-ALANYL-D-ALANINE-CARBOXYPEPTIDASE/ENDOPEPTIDASE AMPH"/>
    <property type="match status" value="1"/>
</dbReference>
<keyword evidence="9" id="KW-1185">Reference proteome</keyword>
<dbReference type="InterPro" id="IPR012338">
    <property type="entry name" value="Beta-lactam/transpept-like"/>
</dbReference>
<evidence type="ECO:0000256" key="3">
    <source>
        <dbReference type="ARBA" id="ARBA00012865"/>
    </source>
</evidence>
<organism evidence="8 9">
    <name type="scientific">Ciceribacter thiooxidans</name>
    <dbReference type="NCBI Taxonomy" id="1969821"/>
    <lineage>
        <taxon>Bacteria</taxon>
        <taxon>Pseudomonadati</taxon>
        <taxon>Pseudomonadota</taxon>
        <taxon>Alphaproteobacteria</taxon>
        <taxon>Hyphomicrobiales</taxon>
        <taxon>Rhizobiaceae</taxon>
        <taxon>Ciceribacter</taxon>
    </lineage>
</organism>
<evidence type="ECO:0000256" key="5">
    <source>
        <dbReference type="ARBA" id="ARBA00023251"/>
    </source>
</evidence>
<proteinExistence type="inferred from homology"/>
<comment type="similarity">
    <text evidence="2 6">Belongs to the class-C beta-lactamase family.</text>
</comment>
<dbReference type="RefSeq" id="WP_182307486.1">
    <property type="nucleotide sequence ID" value="NZ_CP059896.1"/>
</dbReference>
<feature type="domain" description="Beta-lactamase-related" evidence="7">
    <location>
        <begin position="40"/>
        <end position="383"/>
    </location>
</feature>
<dbReference type="Gene3D" id="3.40.710.10">
    <property type="entry name" value="DD-peptidase/beta-lactamase superfamily"/>
    <property type="match status" value="1"/>
</dbReference>
<evidence type="ECO:0000256" key="2">
    <source>
        <dbReference type="ARBA" id="ARBA00007840"/>
    </source>
</evidence>
<dbReference type="Proteomes" id="UP001595647">
    <property type="component" value="Unassembled WGS sequence"/>
</dbReference>
<comment type="caution">
    <text evidence="8">The sequence shown here is derived from an EMBL/GenBank/DDBJ whole genome shotgun (WGS) entry which is preliminary data.</text>
</comment>
<evidence type="ECO:0000313" key="9">
    <source>
        <dbReference type="Proteomes" id="UP001595647"/>
    </source>
</evidence>
<dbReference type="PROSITE" id="PS00336">
    <property type="entry name" value="BETA_LACTAMASE_C"/>
    <property type="match status" value="1"/>
</dbReference>
<evidence type="ECO:0000313" key="8">
    <source>
        <dbReference type="EMBL" id="MFC3162687.1"/>
    </source>
</evidence>
<dbReference type="InterPro" id="IPR001586">
    <property type="entry name" value="Beta-lactam_class-C_AS"/>
</dbReference>
<evidence type="ECO:0000256" key="6">
    <source>
        <dbReference type="RuleBase" id="RU361140"/>
    </source>
</evidence>
<evidence type="ECO:0000256" key="4">
    <source>
        <dbReference type="ARBA" id="ARBA00022801"/>
    </source>
</evidence>
<accession>A0ABV7HWA0</accession>
<keyword evidence="5 6" id="KW-0046">Antibiotic resistance</keyword>
<sequence length="391" mass="42461">MRNSLAARSIAPATIAVSILGTCAVAKADDIESRLRRATDEAIRPIMKTYKVPGMAVAVTVQGRRYVYNYGVASLESGKKVDDATLFEIGSISKTFTATLASYAGETGALSLSDSPGKYVPDLAGSAFDKVSLLNLATYTAGGLPLQFPDDVTQKNMIAYYRDWHPDHAPGTHRRYSNPSIGLFGYAAAASLGTPFDDLMQDKLFPMLKLSNTYIHVPKERMPDYAYGYSKAGKPVRVKPGAMDSEAYGVKTSASDLIRFVEANMDGRGLDETLQRAIAATHTGYYRVSGMTQGLAWEMYDYPVEVDTLLAGNSPEISYKSNVVEALEPPAEPRTNVWINKTGSTGGFGAYAAFVPERRIGIVILANRNYPIPDRLRAAYRIMTALDGPTD</sequence>
<evidence type="ECO:0000256" key="1">
    <source>
        <dbReference type="ARBA" id="ARBA00001526"/>
    </source>
</evidence>
<dbReference type="InterPro" id="IPR058136">
    <property type="entry name" value="AmpC"/>
</dbReference>
<dbReference type="EC" id="3.5.2.6" evidence="3 6"/>
<dbReference type="Pfam" id="PF00144">
    <property type="entry name" value="Beta-lactamase"/>
    <property type="match status" value="1"/>
</dbReference>
<dbReference type="GO" id="GO:0008800">
    <property type="term" value="F:beta-lactamase activity"/>
    <property type="evidence" value="ECO:0007669"/>
    <property type="project" value="UniProtKB-EC"/>
</dbReference>
<dbReference type="NCBIfam" id="NF033085">
    <property type="entry name" value="bla_class_C"/>
    <property type="match status" value="1"/>
</dbReference>
<reference evidence="9" key="1">
    <citation type="journal article" date="2019" name="Int. J. Syst. Evol. Microbiol.">
        <title>The Global Catalogue of Microorganisms (GCM) 10K type strain sequencing project: providing services to taxonomists for standard genome sequencing and annotation.</title>
        <authorList>
            <consortium name="The Broad Institute Genomics Platform"/>
            <consortium name="The Broad Institute Genome Sequencing Center for Infectious Disease"/>
            <person name="Wu L."/>
            <person name="Ma J."/>
        </authorList>
    </citation>
    <scope>NUCLEOTIDE SEQUENCE [LARGE SCALE GENOMIC DNA]</scope>
    <source>
        <strain evidence="9">KCTC 52231</strain>
    </source>
</reference>
<evidence type="ECO:0000259" key="7">
    <source>
        <dbReference type="Pfam" id="PF00144"/>
    </source>
</evidence>